<dbReference type="InterPro" id="IPR001387">
    <property type="entry name" value="Cro/C1-type_HTH"/>
</dbReference>
<dbReference type="SMART" id="SM00530">
    <property type="entry name" value="HTH_XRE"/>
    <property type="match status" value="1"/>
</dbReference>
<name>A0A4R5ANB7_9ACTN</name>
<dbReference type="OrthoDB" id="3542608at2"/>
<sequence>MPAGWGDRGERRHRYRHYQDGGRTVADDASATRRAELGAFLTSRRGRLRPADVGLPDGPRRRTPGLRREEVAQLAGIGVTWYTWLEQGRDITTTAQTLAGLARALRLTGPERAYLLRLARPADALDVPELDDGARHALTTFVAALAEPAYLMDARWDVVAYNDALTAWIELDYADVPPERRNVIVQTFTLRSWRDRQRDWERVARTCLAAFRASYAVAVGDPRMSEVVALLERSSPEFRAWWPEHDLLDGPAQSLQVHEHPRVGTVTVENTLLHPATAPRLWLGIHTPADPDSAERLARLRTPAARR</sequence>
<gene>
    <name evidence="3" type="ORF">E1262_01210</name>
</gene>
<dbReference type="PANTHER" id="PTHR35010">
    <property type="entry name" value="BLL4672 PROTEIN-RELATED"/>
    <property type="match status" value="1"/>
</dbReference>
<reference evidence="3 4" key="1">
    <citation type="submission" date="2019-02" db="EMBL/GenBank/DDBJ databases">
        <title>Draft genome sequences of novel Actinobacteria.</title>
        <authorList>
            <person name="Sahin N."/>
            <person name="Ay H."/>
            <person name="Saygin H."/>
        </authorList>
    </citation>
    <scope>NUCLEOTIDE SEQUENCE [LARGE SCALE GENOMIC DNA]</scope>
    <source>
        <strain evidence="3 4">8K307</strain>
    </source>
</reference>
<dbReference type="InterPro" id="IPR010982">
    <property type="entry name" value="Lambda_DNA-bd_dom_sf"/>
</dbReference>
<evidence type="ECO:0000313" key="3">
    <source>
        <dbReference type="EMBL" id="TDD73129.1"/>
    </source>
</evidence>
<dbReference type="Pfam" id="PF17765">
    <property type="entry name" value="MLTR_LBD"/>
    <property type="match status" value="1"/>
</dbReference>
<feature type="region of interest" description="Disordered" evidence="1">
    <location>
        <begin position="1"/>
        <end position="30"/>
    </location>
</feature>
<dbReference type="Pfam" id="PF13560">
    <property type="entry name" value="HTH_31"/>
    <property type="match status" value="1"/>
</dbReference>
<dbReference type="GO" id="GO:0003677">
    <property type="term" value="F:DNA binding"/>
    <property type="evidence" value="ECO:0007669"/>
    <property type="project" value="InterPro"/>
</dbReference>
<proteinExistence type="predicted"/>
<dbReference type="EMBL" id="SMLB01000001">
    <property type="protein sequence ID" value="TDD73129.1"/>
    <property type="molecule type" value="Genomic_DNA"/>
</dbReference>
<dbReference type="CDD" id="cd00093">
    <property type="entry name" value="HTH_XRE"/>
    <property type="match status" value="1"/>
</dbReference>
<protein>
    <submittedName>
        <fullName evidence="3">Transcriptional regulator</fullName>
    </submittedName>
</protein>
<dbReference type="SUPFAM" id="SSF47413">
    <property type="entry name" value="lambda repressor-like DNA-binding domains"/>
    <property type="match status" value="1"/>
</dbReference>
<evidence type="ECO:0000256" key="1">
    <source>
        <dbReference type="SAM" id="MobiDB-lite"/>
    </source>
</evidence>
<dbReference type="Gene3D" id="1.10.260.40">
    <property type="entry name" value="lambda repressor-like DNA-binding domains"/>
    <property type="match status" value="1"/>
</dbReference>
<dbReference type="Proteomes" id="UP000295217">
    <property type="component" value="Unassembled WGS sequence"/>
</dbReference>
<accession>A0A4R5ANB7</accession>
<dbReference type="InterPro" id="IPR041413">
    <property type="entry name" value="MLTR_LBD"/>
</dbReference>
<evidence type="ECO:0000259" key="2">
    <source>
        <dbReference type="SMART" id="SM00530"/>
    </source>
</evidence>
<keyword evidence="4" id="KW-1185">Reference proteome</keyword>
<organism evidence="3 4">
    <name type="scientific">Jiangella aurantiaca</name>
    <dbReference type="NCBI Taxonomy" id="2530373"/>
    <lineage>
        <taxon>Bacteria</taxon>
        <taxon>Bacillati</taxon>
        <taxon>Actinomycetota</taxon>
        <taxon>Actinomycetes</taxon>
        <taxon>Jiangellales</taxon>
        <taxon>Jiangellaceae</taxon>
        <taxon>Jiangella</taxon>
    </lineage>
</organism>
<dbReference type="AlphaFoldDB" id="A0A4R5ANB7"/>
<evidence type="ECO:0000313" key="4">
    <source>
        <dbReference type="Proteomes" id="UP000295217"/>
    </source>
</evidence>
<comment type="caution">
    <text evidence="3">The sequence shown here is derived from an EMBL/GenBank/DDBJ whole genome shotgun (WGS) entry which is preliminary data.</text>
</comment>
<dbReference type="Gene3D" id="3.30.450.180">
    <property type="match status" value="1"/>
</dbReference>
<feature type="domain" description="HTH cro/C1-type" evidence="2">
    <location>
        <begin position="40"/>
        <end position="112"/>
    </location>
</feature>